<evidence type="ECO:0000313" key="3">
    <source>
        <dbReference type="Proteomes" id="UP000615446"/>
    </source>
</evidence>
<name>A0A8H3L7S0_9GLOM</name>
<dbReference type="EMBL" id="BLAL01000049">
    <property type="protein sequence ID" value="GES80417.1"/>
    <property type="molecule type" value="Genomic_DNA"/>
</dbReference>
<feature type="compositionally biased region" description="Basic residues" evidence="1">
    <location>
        <begin position="37"/>
        <end position="46"/>
    </location>
</feature>
<evidence type="ECO:0000313" key="2">
    <source>
        <dbReference type="EMBL" id="GES80417.1"/>
    </source>
</evidence>
<comment type="caution">
    <text evidence="2">The sequence shown here is derived from an EMBL/GenBank/DDBJ whole genome shotgun (WGS) entry which is preliminary data.</text>
</comment>
<sequence length="282" mass="32288">MDIEISHSEANQSTINMMLITKESNDETSFQPVLSKSQKKKQRKKAKAEQETSKARKNSRPSLDPLAKQFIPPKSSDKPNTRKVVENEASTVITGYQPALNSQAFVHDIIFLQERKERERYQAAVLNPSESMTSATLIHKNNEAYLISHNINMFKEVKLPDGKRKIIGYLSNWDDLYRAKTRPGKKVTTGTNNILVHHSKGNASRQQYSSSTKPGKDSLKTETIANIDWYQLFIKWKQQASPLIELNNELQEIYSEDYQFSLRELEAWKTFLRTAGAHNITS</sequence>
<dbReference type="OrthoDB" id="2475735at2759"/>
<proteinExistence type="predicted"/>
<organism evidence="2 3">
    <name type="scientific">Rhizophagus clarus</name>
    <dbReference type="NCBI Taxonomy" id="94130"/>
    <lineage>
        <taxon>Eukaryota</taxon>
        <taxon>Fungi</taxon>
        <taxon>Fungi incertae sedis</taxon>
        <taxon>Mucoromycota</taxon>
        <taxon>Glomeromycotina</taxon>
        <taxon>Glomeromycetes</taxon>
        <taxon>Glomerales</taxon>
        <taxon>Glomeraceae</taxon>
        <taxon>Rhizophagus</taxon>
    </lineage>
</organism>
<accession>A0A8H3L7S0</accession>
<reference evidence="2" key="1">
    <citation type="submission" date="2019-10" db="EMBL/GenBank/DDBJ databases">
        <title>Conservation and host-specific expression of non-tandemly repeated heterogenous ribosome RNA gene in arbuscular mycorrhizal fungi.</title>
        <authorList>
            <person name="Maeda T."/>
            <person name="Kobayashi Y."/>
            <person name="Nakagawa T."/>
            <person name="Ezawa T."/>
            <person name="Yamaguchi K."/>
            <person name="Bino T."/>
            <person name="Nishimoto Y."/>
            <person name="Shigenobu S."/>
            <person name="Kawaguchi M."/>
        </authorList>
    </citation>
    <scope>NUCLEOTIDE SEQUENCE</scope>
    <source>
        <strain evidence="2">HR1</strain>
    </source>
</reference>
<feature type="region of interest" description="Disordered" evidence="1">
    <location>
        <begin position="1"/>
        <end position="83"/>
    </location>
</feature>
<gene>
    <name evidence="2" type="ORF">RCL2_000770100</name>
</gene>
<protein>
    <submittedName>
        <fullName evidence="2">Uncharacterized protein</fullName>
    </submittedName>
</protein>
<dbReference type="Proteomes" id="UP000615446">
    <property type="component" value="Unassembled WGS sequence"/>
</dbReference>
<dbReference type="AlphaFoldDB" id="A0A8H3L7S0"/>
<evidence type="ECO:0000256" key="1">
    <source>
        <dbReference type="SAM" id="MobiDB-lite"/>
    </source>
</evidence>